<dbReference type="Pfam" id="PF22124">
    <property type="entry name" value="Glyco_hydro_95_cat"/>
    <property type="match status" value="1"/>
</dbReference>
<dbReference type="InterPro" id="IPR008928">
    <property type="entry name" value="6-hairpin_glycosidase_sf"/>
</dbReference>
<gene>
    <name evidence="3" type="ORF">C2845_PM13G09200</name>
</gene>
<dbReference type="EMBL" id="PQIB02000008">
    <property type="protein sequence ID" value="RLN05147.1"/>
    <property type="molecule type" value="Genomic_DNA"/>
</dbReference>
<evidence type="ECO:0000259" key="2">
    <source>
        <dbReference type="Pfam" id="PF22124"/>
    </source>
</evidence>
<dbReference type="PANTHER" id="PTHR31084">
    <property type="entry name" value="ALPHA-L-FUCOSIDASE 2"/>
    <property type="match status" value="1"/>
</dbReference>
<dbReference type="STRING" id="4540.A0A3L6RL26"/>
<protein>
    <submittedName>
        <fullName evidence="3">Uncharacterized protein</fullName>
    </submittedName>
</protein>
<dbReference type="Gene3D" id="2.60.40.1180">
    <property type="entry name" value="Golgi alpha-mannosidase II"/>
    <property type="match status" value="1"/>
</dbReference>
<comment type="caution">
    <text evidence="3">The sequence shown here is derived from an EMBL/GenBank/DDBJ whole genome shotgun (WGS) entry which is preliminary data.</text>
</comment>
<name>A0A3L6RL26_PANMI</name>
<dbReference type="Proteomes" id="UP000275267">
    <property type="component" value="Unassembled WGS sequence"/>
</dbReference>
<sequence>MVLKLITLVPPGEKVDFEELYNNLWTAHPPFQIDANFGFTTAIAEMLLQSTQNDLYLLPALPRDKWPRGCVKGLSARGDVTVNICWDEGELQEAFLWSNHGNSVTRLHYGELVTTIAVCSSTVYKFNRGLQCLEAWRLGK</sequence>
<dbReference type="InterPro" id="IPR054363">
    <property type="entry name" value="GH95_cat"/>
</dbReference>
<dbReference type="Pfam" id="PF21307">
    <property type="entry name" value="Glyco_hydro_95_C"/>
    <property type="match status" value="1"/>
</dbReference>
<dbReference type="PANTHER" id="PTHR31084:SF17">
    <property type="entry name" value="GLYCOSYL HYDROLASE FAMILY 95 N-TERMINAL DOMAIN-CONTAINING PROTEIN"/>
    <property type="match status" value="1"/>
</dbReference>
<dbReference type="SUPFAM" id="SSF48208">
    <property type="entry name" value="Six-hairpin glycosidases"/>
    <property type="match status" value="1"/>
</dbReference>
<dbReference type="InterPro" id="IPR013780">
    <property type="entry name" value="Glyco_hydro_b"/>
</dbReference>
<dbReference type="OrthoDB" id="2848340at2759"/>
<dbReference type="GO" id="GO:0004560">
    <property type="term" value="F:alpha-L-fucosidase activity"/>
    <property type="evidence" value="ECO:0007669"/>
    <property type="project" value="TreeGrafter"/>
</dbReference>
<feature type="domain" description="Glycosyl hydrolase family 95 catalytic" evidence="2">
    <location>
        <begin position="16"/>
        <end position="47"/>
    </location>
</feature>
<evidence type="ECO:0000259" key="1">
    <source>
        <dbReference type="Pfam" id="PF21307"/>
    </source>
</evidence>
<dbReference type="AlphaFoldDB" id="A0A3L6RL26"/>
<evidence type="ECO:0000313" key="3">
    <source>
        <dbReference type="EMBL" id="RLN05147.1"/>
    </source>
</evidence>
<reference evidence="4" key="1">
    <citation type="journal article" date="2019" name="Nat. Commun.">
        <title>The genome of broomcorn millet.</title>
        <authorList>
            <person name="Zou C."/>
            <person name="Miki D."/>
            <person name="Li D."/>
            <person name="Tang Q."/>
            <person name="Xiao L."/>
            <person name="Rajput S."/>
            <person name="Deng P."/>
            <person name="Jia W."/>
            <person name="Huang R."/>
            <person name="Zhang M."/>
            <person name="Sun Y."/>
            <person name="Hu J."/>
            <person name="Fu X."/>
            <person name="Schnable P.S."/>
            <person name="Li F."/>
            <person name="Zhang H."/>
            <person name="Feng B."/>
            <person name="Zhu X."/>
            <person name="Liu R."/>
            <person name="Schnable J.C."/>
            <person name="Zhu J.-K."/>
            <person name="Zhang H."/>
        </authorList>
    </citation>
    <scope>NUCLEOTIDE SEQUENCE [LARGE SCALE GENOMIC DNA]</scope>
</reference>
<dbReference type="InterPro" id="IPR049053">
    <property type="entry name" value="AFCA-like_C"/>
</dbReference>
<feature type="domain" description="Alpha fucosidase A-like C-terminal" evidence="1">
    <location>
        <begin position="49"/>
        <end position="105"/>
    </location>
</feature>
<proteinExistence type="predicted"/>
<organism evidence="3 4">
    <name type="scientific">Panicum miliaceum</name>
    <name type="common">Proso millet</name>
    <name type="synonym">Broomcorn millet</name>
    <dbReference type="NCBI Taxonomy" id="4540"/>
    <lineage>
        <taxon>Eukaryota</taxon>
        <taxon>Viridiplantae</taxon>
        <taxon>Streptophyta</taxon>
        <taxon>Embryophyta</taxon>
        <taxon>Tracheophyta</taxon>
        <taxon>Spermatophyta</taxon>
        <taxon>Magnoliopsida</taxon>
        <taxon>Liliopsida</taxon>
        <taxon>Poales</taxon>
        <taxon>Poaceae</taxon>
        <taxon>PACMAD clade</taxon>
        <taxon>Panicoideae</taxon>
        <taxon>Panicodae</taxon>
        <taxon>Paniceae</taxon>
        <taxon>Panicinae</taxon>
        <taxon>Panicum</taxon>
        <taxon>Panicum sect. Panicum</taxon>
    </lineage>
</organism>
<accession>A0A3L6RL26</accession>
<dbReference type="GO" id="GO:0005975">
    <property type="term" value="P:carbohydrate metabolic process"/>
    <property type="evidence" value="ECO:0007669"/>
    <property type="project" value="InterPro"/>
</dbReference>
<keyword evidence="4" id="KW-1185">Reference proteome</keyword>
<evidence type="ECO:0000313" key="4">
    <source>
        <dbReference type="Proteomes" id="UP000275267"/>
    </source>
</evidence>